<reference evidence="4" key="2">
    <citation type="submission" date="2011-02" db="EMBL/GenBank/DDBJ databases">
        <title>The complete genome of Pedobacter saltans DSM 12145.</title>
        <authorList>
            <consortium name="US DOE Joint Genome Institute (JGI-PGF)"/>
            <person name="Lucas S."/>
            <person name="Copeland A."/>
            <person name="Lapidus A."/>
            <person name="Bruce D."/>
            <person name="Goodwin L."/>
            <person name="Pitluck S."/>
            <person name="Kyrpides N."/>
            <person name="Mavromatis K."/>
            <person name="Pagani I."/>
            <person name="Ivanova N."/>
            <person name="Ovchinnikova G."/>
            <person name="Lu M."/>
            <person name="Detter J.C."/>
            <person name="Han C."/>
            <person name="Land M."/>
            <person name="Hauser L."/>
            <person name="Markowitz V."/>
            <person name="Cheng J.-F."/>
            <person name="Hugenholtz P."/>
            <person name="Woyke T."/>
            <person name="Wu D."/>
            <person name="Tindall B."/>
            <person name="Pomrenke H.G."/>
            <person name="Brambilla E."/>
            <person name="Klenk H.-P."/>
            <person name="Eisen J.A."/>
        </authorList>
    </citation>
    <scope>NUCLEOTIDE SEQUENCE [LARGE SCALE GENOMIC DNA]</scope>
    <source>
        <strain evidence="4">ATCC 51119 / DSM 12145 / JCM 21818 / LMG 10337 / NBRC 100064 / NCIMB 13643</strain>
    </source>
</reference>
<dbReference type="EMBL" id="CP002545">
    <property type="protein sequence ID" value="ADY53241.1"/>
    <property type="molecule type" value="Genomic_DNA"/>
</dbReference>
<proteinExistence type="predicted"/>
<name>F0S6X8_PSESL</name>
<dbReference type="GO" id="GO:0004175">
    <property type="term" value="F:endopeptidase activity"/>
    <property type="evidence" value="ECO:0007669"/>
    <property type="project" value="UniProtKB-ARBA"/>
</dbReference>
<keyword evidence="4" id="KW-1185">Reference proteome</keyword>
<evidence type="ECO:0000259" key="2">
    <source>
        <dbReference type="Pfam" id="PF02517"/>
    </source>
</evidence>
<feature type="transmembrane region" description="Helical" evidence="1">
    <location>
        <begin position="83"/>
        <end position="107"/>
    </location>
</feature>
<dbReference type="InterPro" id="IPR003675">
    <property type="entry name" value="Rce1/LyrA-like_dom"/>
</dbReference>
<dbReference type="OrthoDB" id="158986at2"/>
<dbReference type="eggNOG" id="COG1266">
    <property type="taxonomic scope" value="Bacteria"/>
</dbReference>
<dbReference type="HOGENOM" id="CLU_066413_4_0_10"/>
<evidence type="ECO:0000313" key="3">
    <source>
        <dbReference type="EMBL" id="ADY53241.1"/>
    </source>
</evidence>
<dbReference type="KEGG" id="psn:Pedsa_2699"/>
<feature type="transmembrane region" description="Helical" evidence="1">
    <location>
        <begin position="44"/>
        <end position="62"/>
    </location>
</feature>
<dbReference type="InterPro" id="IPR052710">
    <property type="entry name" value="CAAX_protease"/>
</dbReference>
<organism evidence="3 4">
    <name type="scientific">Pseudopedobacter saltans (strain ATCC 51119 / DSM 12145 / JCM 21818 / CCUG 39354 / LMG 10337 / NBRC 100064 / NCIMB 13643)</name>
    <name type="common">Pedobacter saltans</name>
    <dbReference type="NCBI Taxonomy" id="762903"/>
    <lineage>
        <taxon>Bacteria</taxon>
        <taxon>Pseudomonadati</taxon>
        <taxon>Bacteroidota</taxon>
        <taxon>Sphingobacteriia</taxon>
        <taxon>Sphingobacteriales</taxon>
        <taxon>Sphingobacteriaceae</taxon>
        <taxon>Pseudopedobacter</taxon>
    </lineage>
</organism>
<feature type="transmembrane region" description="Helical" evidence="1">
    <location>
        <begin position="202"/>
        <end position="222"/>
    </location>
</feature>
<dbReference type="PANTHER" id="PTHR36435">
    <property type="entry name" value="SLR1288 PROTEIN"/>
    <property type="match status" value="1"/>
</dbReference>
<feature type="transmembrane region" description="Helical" evidence="1">
    <location>
        <begin position="12"/>
        <end position="32"/>
    </location>
</feature>
<keyword evidence="1" id="KW-1133">Transmembrane helix</keyword>
<reference evidence="3 4" key="1">
    <citation type="journal article" date="2011" name="Stand. Genomic Sci.">
        <title>Complete genome sequence of the gliding, heparinolytic Pedobacter saltans type strain (113).</title>
        <authorList>
            <person name="Liolios K."/>
            <person name="Sikorski J."/>
            <person name="Lu M."/>
            <person name="Nolan M."/>
            <person name="Lapidus A."/>
            <person name="Lucas S."/>
            <person name="Hammon N."/>
            <person name="Deshpande S."/>
            <person name="Cheng J.F."/>
            <person name="Tapia R."/>
            <person name="Han C."/>
            <person name="Goodwin L."/>
            <person name="Pitluck S."/>
            <person name="Huntemann M."/>
            <person name="Ivanova N."/>
            <person name="Pagani I."/>
            <person name="Mavromatis K."/>
            <person name="Ovchinikova G."/>
            <person name="Pati A."/>
            <person name="Chen A."/>
            <person name="Palaniappan K."/>
            <person name="Land M."/>
            <person name="Hauser L."/>
            <person name="Brambilla E.M."/>
            <person name="Kotsyurbenko O."/>
            <person name="Rohde M."/>
            <person name="Tindall B.J."/>
            <person name="Abt B."/>
            <person name="Goker M."/>
            <person name="Detter J.C."/>
            <person name="Woyke T."/>
            <person name="Bristow J."/>
            <person name="Eisen J.A."/>
            <person name="Markowitz V."/>
            <person name="Hugenholtz P."/>
            <person name="Klenk H.P."/>
            <person name="Kyrpides N.C."/>
        </authorList>
    </citation>
    <scope>NUCLEOTIDE SEQUENCE [LARGE SCALE GENOMIC DNA]</scope>
    <source>
        <strain evidence="4">ATCC 51119 / DSM 12145 / JCM 21818 / LMG 10337 / NBRC 100064 / NCIMB 13643</strain>
    </source>
</reference>
<dbReference type="PANTHER" id="PTHR36435:SF1">
    <property type="entry name" value="CAAX AMINO TERMINAL PROTEASE FAMILY PROTEIN"/>
    <property type="match status" value="1"/>
</dbReference>
<dbReference type="AlphaFoldDB" id="F0S6X8"/>
<sequence>MTEPTIKNYLNVAQSIGITGILILGLLLLYPVNLILNKFLSKEVSILLCYLFAYGISLLVIYSIRKSKTRDYSFNLIIANKRILSFIITGTIALLFGIIFPIVKLLVNLIPMPEIVQKTFMSFGNQTGVFSFILIVIVVPIFEELIFRGIILDGLLRKHSPLKSILISTLLFGLAHLNPWQFVTGCIIGIFSGWVYYNTRSLLLSIIIHATNNLSVFLMKHFHFIDIKSIYNDTTNLILTMAGLVTIIIVCIYYLKKEFMKNAHGLAYP</sequence>
<evidence type="ECO:0000313" key="4">
    <source>
        <dbReference type="Proteomes" id="UP000000310"/>
    </source>
</evidence>
<feature type="transmembrane region" description="Helical" evidence="1">
    <location>
        <begin position="127"/>
        <end position="147"/>
    </location>
</feature>
<protein>
    <submittedName>
        <fullName evidence="3">Abortive infection protein</fullName>
    </submittedName>
</protein>
<dbReference type="GO" id="GO:0080120">
    <property type="term" value="P:CAAX-box protein maturation"/>
    <property type="evidence" value="ECO:0007669"/>
    <property type="project" value="UniProtKB-ARBA"/>
</dbReference>
<feature type="transmembrane region" description="Helical" evidence="1">
    <location>
        <begin position="234"/>
        <end position="255"/>
    </location>
</feature>
<feature type="domain" description="CAAX prenyl protease 2/Lysostaphin resistance protein A-like" evidence="2">
    <location>
        <begin position="128"/>
        <end position="214"/>
    </location>
</feature>
<feature type="transmembrane region" description="Helical" evidence="1">
    <location>
        <begin position="168"/>
        <end position="196"/>
    </location>
</feature>
<dbReference type="Pfam" id="PF02517">
    <property type="entry name" value="Rce1-like"/>
    <property type="match status" value="1"/>
</dbReference>
<dbReference type="RefSeq" id="WP_013633726.1">
    <property type="nucleotide sequence ID" value="NC_015177.1"/>
</dbReference>
<accession>F0S6X8</accession>
<keyword evidence="1" id="KW-0812">Transmembrane</keyword>
<keyword evidence="1" id="KW-0472">Membrane</keyword>
<dbReference type="Proteomes" id="UP000000310">
    <property type="component" value="Chromosome"/>
</dbReference>
<evidence type="ECO:0000256" key="1">
    <source>
        <dbReference type="SAM" id="Phobius"/>
    </source>
</evidence>
<gene>
    <name evidence="3" type="ordered locus">Pedsa_2699</name>
</gene>